<dbReference type="PANTHER" id="PTHR46813:SF16">
    <property type="entry name" value="GATA TRANSCRIPTION FACTOR 18"/>
    <property type="match status" value="1"/>
</dbReference>
<evidence type="ECO:0000256" key="10">
    <source>
        <dbReference type="PROSITE-ProRule" id="PRU00094"/>
    </source>
</evidence>
<evidence type="ECO:0000256" key="9">
    <source>
        <dbReference type="ARBA" id="ARBA00024019"/>
    </source>
</evidence>
<proteinExistence type="inferred from homology"/>
<dbReference type="GO" id="GO:0005634">
    <property type="term" value="C:nucleus"/>
    <property type="evidence" value="ECO:0007669"/>
    <property type="project" value="UniProtKB-SubCell"/>
</dbReference>
<evidence type="ECO:0000256" key="5">
    <source>
        <dbReference type="ARBA" id="ARBA00023015"/>
    </source>
</evidence>
<name>A0AAU9SJ63_THLAR</name>
<dbReference type="FunFam" id="3.30.50.10:FF:000053">
    <property type="entry name" value="GATA transcription factor 15"/>
    <property type="match status" value="1"/>
</dbReference>
<dbReference type="InterPro" id="IPR013088">
    <property type="entry name" value="Znf_NHR/GATA"/>
</dbReference>
<dbReference type="GO" id="GO:0006355">
    <property type="term" value="P:regulation of DNA-templated transcription"/>
    <property type="evidence" value="ECO:0007669"/>
    <property type="project" value="InterPro"/>
</dbReference>
<evidence type="ECO:0000256" key="4">
    <source>
        <dbReference type="ARBA" id="ARBA00022833"/>
    </source>
</evidence>
<dbReference type="Gene3D" id="3.30.50.10">
    <property type="entry name" value="Erythroid Transcription Factor GATA-1, subunit A"/>
    <property type="match status" value="1"/>
</dbReference>
<evidence type="ECO:0000256" key="3">
    <source>
        <dbReference type="ARBA" id="ARBA00022771"/>
    </source>
</evidence>
<evidence type="ECO:0000313" key="13">
    <source>
        <dbReference type="Proteomes" id="UP000836841"/>
    </source>
</evidence>
<evidence type="ECO:0000256" key="2">
    <source>
        <dbReference type="ARBA" id="ARBA00022723"/>
    </source>
</evidence>
<evidence type="ECO:0000256" key="1">
    <source>
        <dbReference type="ARBA" id="ARBA00004123"/>
    </source>
</evidence>
<dbReference type="InterPro" id="IPR000679">
    <property type="entry name" value="Znf_GATA"/>
</dbReference>
<dbReference type="PANTHER" id="PTHR46813">
    <property type="entry name" value="GATA TRANSCRIPTION FACTOR 18"/>
    <property type="match status" value="1"/>
</dbReference>
<dbReference type="Pfam" id="PF00320">
    <property type="entry name" value="GATA"/>
    <property type="match status" value="1"/>
</dbReference>
<keyword evidence="13" id="KW-1185">Reference proteome</keyword>
<reference evidence="12 13" key="1">
    <citation type="submission" date="2022-03" db="EMBL/GenBank/DDBJ databases">
        <authorList>
            <person name="Nunn A."/>
            <person name="Chopra R."/>
            <person name="Nunn A."/>
            <person name="Contreras Garrido A."/>
        </authorList>
    </citation>
    <scope>NUCLEOTIDE SEQUENCE [LARGE SCALE GENOMIC DNA]</scope>
</reference>
<dbReference type="PROSITE" id="PS50114">
    <property type="entry name" value="GATA_ZN_FINGER_2"/>
    <property type="match status" value="1"/>
</dbReference>
<dbReference type="Proteomes" id="UP000836841">
    <property type="component" value="Chromosome 5"/>
</dbReference>
<evidence type="ECO:0000313" key="12">
    <source>
        <dbReference type="EMBL" id="CAH2064440.1"/>
    </source>
</evidence>
<keyword evidence="8" id="KW-0539">Nucleus</keyword>
<evidence type="ECO:0000256" key="7">
    <source>
        <dbReference type="ARBA" id="ARBA00023163"/>
    </source>
</evidence>
<dbReference type="PROSITE" id="PS00344">
    <property type="entry name" value="GATA_ZN_FINGER_1"/>
    <property type="match status" value="1"/>
</dbReference>
<keyword evidence="6" id="KW-0238">DNA-binding</keyword>
<evidence type="ECO:0000256" key="6">
    <source>
        <dbReference type="ARBA" id="ARBA00023125"/>
    </source>
</evidence>
<evidence type="ECO:0000259" key="11">
    <source>
        <dbReference type="PROSITE" id="PS50114"/>
    </source>
</evidence>
<protein>
    <recommendedName>
        <fullName evidence="11">GATA-type domain-containing protein</fullName>
    </recommendedName>
</protein>
<dbReference type="GO" id="GO:0009908">
    <property type="term" value="P:flower development"/>
    <property type="evidence" value="ECO:0007669"/>
    <property type="project" value="UniProtKB-ARBA"/>
</dbReference>
<feature type="domain" description="GATA-type" evidence="11">
    <location>
        <begin position="152"/>
        <end position="188"/>
    </location>
</feature>
<keyword evidence="3 10" id="KW-0863">Zinc-finger</keyword>
<accession>A0AAU9SJ63</accession>
<sequence>MMQTPYNTSTQGQYCHSCGMFHHHNQSCCYNNNNNNSNSNAGSYSMAFSMQNGSVFEQNGEGYHSSSVVDCTLSLGTPSTRLCEEDEKRRRSTSSGASSCISNFWDLLHTRNNNSSKTSPYSNVPSFSTANPIKPTRGCSGGNGSGSGGGDSLLARRCANCDTTSTPLWRNGPRGPKSLCNACGIRFKKEERRTTAASGNAVVGAPPVTTDQFGHHNAGYNNYNIANGNNSNGTSWAHHTTQRVPCNYPANEIRFMDDYGGVGANNCDSDGSHGGVPFLSWRLNVADRASLVHDFTR</sequence>
<evidence type="ECO:0000256" key="8">
    <source>
        <dbReference type="ARBA" id="ARBA00023242"/>
    </source>
</evidence>
<dbReference type="CDD" id="cd00202">
    <property type="entry name" value="ZnF_GATA"/>
    <property type="match status" value="1"/>
</dbReference>
<keyword evidence="7" id="KW-0804">Transcription</keyword>
<dbReference type="AlphaFoldDB" id="A0AAU9SJ63"/>
<dbReference type="GO" id="GO:0043565">
    <property type="term" value="F:sequence-specific DNA binding"/>
    <property type="evidence" value="ECO:0007669"/>
    <property type="project" value="InterPro"/>
</dbReference>
<gene>
    <name evidence="12" type="ORF">TAV2_LOCUS15716</name>
</gene>
<organism evidence="12 13">
    <name type="scientific">Thlaspi arvense</name>
    <name type="common">Field penny-cress</name>
    <dbReference type="NCBI Taxonomy" id="13288"/>
    <lineage>
        <taxon>Eukaryota</taxon>
        <taxon>Viridiplantae</taxon>
        <taxon>Streptophyta</taxon>
        <taxon>Embryophyta</taxon>
        <taxon>Tracheophyta</taxon>
        <taxon>Spermatophyta</taxon>
        <taxon>Magnoliopsida</taxon>
        <taxon>eudicotyledons</taxon>
        <taxon>Gunneridae</taxon>
        <taxon>Pentapetalae</taxon>
        <taxon>rosids</taxon>
        <taxon>malvids</taxon>
        <taxon>Brassicales</taxon>
        <taxon>Brassicaceae</taxon>
        <taxon>Thlaspideae</taxon>
        <taxon>Thlaspi</taxon>
    </lineage>
</organism>
<keyword evidence="4" id="KW-0862">Zinc</keyword>
<dbReference type="EMBL" id="OU466861">
    <property type="protein sequence ID" value="CAH2064440.1"/>
    <property type="molecule type" value="Genomic_DNA"/>
</dbReference>
<dbReference type="SMART" id="SM00401">
    <property type="entry name" value="ZnF_GATA"/>
    <property type="match status" value="1"/>
</dbReference>
<dbReference type="SUPFAM" id="SSF57716">
    <property type="entry name" value="Glucocorticoid receptor-like (DNA-binding domain)"/>
    <property type="match status" value="1"/>
</dbReference>
<keyword evidence="5" id="KW-0805">Transcription regulation</keyword>
<keyword evidence="2" id="KW-0479">Metal-binding</keyword>
<dbReference type="GO" id="GO:0008270">
    <property type="term" value="F:zinc ion binding"/>
    <property type="evidence" value="ECO:0007669"/>
    <property type="project" value="UniProtKB-KW"/>
</dbReference>
<comment type="subcellular location">
    <subcellularLocation>
        <location evidence="1">Nucleus</location>
    </subcellularLocation>
</comment>
<comment type="similarity">
    <text evidence="9">Belongs to the type IV zinc-finger family. Class B subfamily.</text>
</comment>